<dbReference type="AlphaFoldDB" id="A0A392VH82"/>
<feature type="non-terminal residue" evidence="1">
    <location>
        <position position="1"/>
    </location>
</feature>
<dbReference type="Proteomes" id="UP000265520">
    <property type="component" value="Unassembled WGS sequence"/>
</dbReference>
<keyword evidence="2" id="KW-1185">Reference proteome</keyword>
<organism evidence="1 2">
    <name type="scientific">Trifolium medium</name>
    <dbReference type="NCBI Taxonomy" id="97028"/>
    <lineage>
        <taxon>Eukaryota</taxon>
        <taxon>Viridiplantae</taxon>
        <taxon>Streptophyta</taxon>
        <taxon>Embryophyta</taxon>
        <taxon>Tracheophyta</taxon>
        <taxon>Spermatophyta</taxon>
        <taxon>Magnoliopsida</taxon>
        <taxon>eudicotyledons</taxon>
        <taxon>Gunneridae</taxon>
        <taxon>Pentapetalae</taxon>
        <taxon>rosids</taxon>
        <taxon>fabids</taxon>
        <taxon>Fabales</taxon>
        <taxon>Fabaceae</taxon>
        <taxon>Papilionoideae</taxon>
        <taxon>50 kb inversion clade</taxon>
        <taxon>NPAAA clade</taxon>
        <taxon>Hologalegina</taxon>
        <taxon>IRL clade</taxon>
        <taxon>Trifolieae</taxon>
        <taxon>Trifolium</taxon>
    </lineage>
</organism>
<evidence type="ECO:0000313" key="2">
    <source>
        <dbReference type="Proteomes" id="UP000265520"/>
    </source>
</evidence>
<sequence length="61" mass="7099">PPVSITSCVFRKGGGGFQAGCHKLGDRGDWIDVTPRRRKVFRQDDRSYDRQRWLKRHGGER</sequence>
<name>A0A392VH82_9FABA</name>
<protein>
    <submittedName>
        <fullName evidence="1">Uncharacterized protein</fullName>
    </submittedName>
</protein>
<accession>A0A392VH82</accession>
<dbReference type="EMBL" id="LXQA011137261">
    <property type="protein sequence ID" value="MCI86321.1"/>
    <property type="molecule type" value="Genomic_DNA"/>
</dbReference>
<proteinExistence type="predicted"/>
<comment type="caution">
    <text evidence="1">The sequence shown here is derived from an EMBL/GenBank/DDBJ whole genome shotgun (WGS) entry which is preliminary data.</text>
</comment>
<reference evidence="1 2" key="1">
    <citation type="journal article" date="2018" name="Front. Plant Sci.">
        <title>Red Clover (Trifolium pratense) and Zigzag Clover (T. medium) - A Picture of Genomic Similarities and Differences.</title>
        <authorList>
            <person name="Dluhosova J."/>
            <person name="Istvanek J."/>
            <person name="Nedelnik J."/>
            <person name="Repkova J."/>
        </authorList>
    </citation>
    <scope>NUCLEOTIDE SEQUENCE [LARGE SCALE GENOMIC DNA]</scope>
    <source>
        <strain evidence="2">cv. 10/8</strain>
        <tissue evidence="1">Leaf</tissue>
    </source>
</reference>
<evidence type="ECO:0000313" key="1">
    <source>
        <dbReference type="EMBL" id="MCI86321.1"/>
    </source>
</evidence>